<evidence type="ECO:0000313" key="8">
    <source>
        <dbReference type="EMBL" id="RAI40979.1"/>
    </source>
</evidence>
<dbReference type="Gene3D" id="2.40.50.100">
    <property type="match status" value="1"/>
</dbReference>
<organism evidence="8 9">
    <name type="scientific">Rhodoplanes elegans</name>
    <dbReference type="NCBI Taxonomy" id="29408"/>
    <lineage>
        <taxon>Bacteria</taxon>
        <taxon>Pseudomonadati</taxon>
        <taxon>Pseudomonadota</taxon>
        <taxon>Alphaproteobacteria</taxon>
        <taxon>Hyphomicrobiales</taxon>
        <taxon>Nitrobacteraceae</taxon>
        <taxon>Rhodoplanes</taxon>
    </lineage>
</organism>
<dbReference type="NCBIfam" id="TIGR01730">
    <property type="entry name" value="RND_mfp"/>
    <property type="match status" value="1"/>
</dbReference>
<dbReference type="Pfam" id="PF25967">
    <property type="entry name" value="RND-MFP_C"/>
    <property type="match status" value="1"/>
</dbReference>
<dbReference type="PANTHER" id="PTHR30469">
    <property type="entry name" value="MULTIDRUG RESISTANCE PROTEIN MDTA"/>
    <property type="match status" value="1"/>
</dbReference>
<feature type="domain" description="Multidrug resistance protein MdtA-like barrel-sandwich hybrid" evidence="5">
    <location>
        <begin position="110"/>
        <end position="243"/>
    </location>
</feature>
<reference evidence="8 9" key="1">
    <citation type="submission" date="2017-07" db="EMBL/GenBank/DDBJ databases">
        <title>Draft Genome Sequences of Select Purple Nonsulfur Bacteria.</title>
        <authorList>
            <person name="Lasarre B."/>
            <person name="Mckinlay J.B."/>
        </authorList>
    </citation>
    <scope>NUCLEOTIDE SEQUENCE [LARGE SCALE GENOMIC DNA]</scope>
    <source>
        <strain evidence="8 9">DSM 11907</strain>
    </source>
</reference>
<accession>A0A327KQ26</accession>
<dbReference type="Gene3D" id="2.40.420.20">
    <property type="match status" value="1"/>
</dbReference>
<dbReference type="PANTHER" id="PTHR30469:SF18">
    <property type="entry name" value="RESISTANCE-NODULATION-CELL DIVISION (RND) EFFLUX MEMBRANE FUSION PROTEIN-RELATED"/>
    <property type="match status" value="1"/>
</dbReference>
<protein>
    <submittedName>
        <fullName evidence="8">Efflux transporter periplasmic adaptor subunit</fullName>
    </submittedName>
</protein>
<feature type="coiled-coil region" evidence="4">
    <location>
        <begin position="140"/>
        <end position="212"/>
    </location>
</feature>
<keyword evidence="3" id="KW-0813">Transport</keyword>
<evidence type="ECO:0000313" key="9">
    <source>
        <dbReference type="Proteomes" id="UP000248863"/>
    </source>
</evidence>
<comment type="caution">
    <text evidence="8">The sequence shown here is derived from an EMBL/GenBank/DDBJ whole genome shotgun (WGS) entry which is preliminary data.</text>
</comment>
<feature type="domain" description="Multidrug resistance protein MdtA-like C-terminal permuted SH3" evidence="7">
    <location>
        <begin position="336"/>
        <end position="392"/>
    </location>
</feature>
<keyword evidence="9" id="KW-1185">Reference proteome</keyword>
<dbReference type="InterPro" id="IPR058627">
    <property type="entry name" value="MdtA-like_C"/>
</dbReference>
<dbReference type="EMBL" id="NPEU01000028">
    <property type="protein sequence ID" value="RAI40979.1"/>
    <property type="molecule type" value="Genomic_DNA"/>
</dbReference>
<evidence type="ECO:0000256" key="2">
    <source>
        <dbReference type="ARBA" id="ARBA00009477"/>
    </source>
</evidence>
<name>A0A327KQ26_9BRAD</name>
<sequence>MVRSAAPAPPPSGHLGSLLGARKGAVETAAVAPAVQPSPTGGARAAAVVPLLFVLAGAFGLAGCDASNGSTGKDARVLDRPVLSETVHYEDLTETRTFAATIKPRIESDLGFRVNGKVAKRLVQNGDRVAKGQPLLVLDTNDLELQLQQAEAEVRAARTNLVQAEADESRATELQKKGWTAAATLEKSRATAEEARGRLTRAQRSLDLAKNSLDYATLEADADGVITATPVEPGQVVASGQAAVRLARLAEVEALVALPETFVERARQATGTLTLWSLPDRTYEVRLRELSPAADAATRTYAARYAIPKADEATRLGMSATLTLREGTGTQAARLPLTALLNQGHGPIVWVVGRDGKLEPRPVEIARYEGKNVLIASGVKEGETVVTLGVQKLDPGLIVRPVVALAF</sequence>
<dbReference type="OrthoDB" id="9813967at2"/>
<dbReference type="Proteomes" id="UP000248863">
    <property type="component" value="Unassembled WGS sequence"/>
</dbReference>
<dbReference type="AlphaFoldDB" id="A0A327KQ26"/>
<dbReference type="Pfam" id="PF25917">
    <property type="entry name" value="BSH_RND"/>
    <property type="match status" value="1"/>
</dbReference>
<dbReference type="GO" id="GO:0015562">
    <property type="term" value="F:efflux transmembrane transporter activity"/>
    <property type="evidence" value="ECO:0007669"/>
    <property type="project" value="TreeGrafter"/>
</dbReference>
<evidence type="ECO:0000259" key="7">
    <source>
        <dbReference type="Pfam" id="PF25967"/>
    </source>
</evidence>
<dbReference type="GO" id="GO:1990281">
    <property type="term" value="C:efflux pump complex"/>
    <property type="evidence" value="ECO:0007669"/>
    <property type="project" value="TreeGrafter"/>
</dbReference>
<evidence type="ECO:0000256" key="4">
    <source>
        <dbReference type="SAM" id="Coils"/>
    </source>
</evidence>
<keyword evidence="4" id="KW-0175">Coiled coil</keyword>
<feature type="domain" description="CusB-like beta-barrel" evidence="6">
    <location>
        <begin position="257"/>
        <end position="326"/>
    </location>
</feature>
<dbReference type="InterPro" id="IPR058625">
    <property type="entry name" value="MdtA-like_BSH"/>
</dbReference>
<evidence type="ECO:0000259" key="5">
    <source>
        <dbReference type="Pfam" id="PF25917"/>
    </source>
</evidence>
<comment type="similarity">
    <text evidence="2">Belongs to the membrane fusion protein (MFP) (TC 8.A.1) family.</text>
</comment>
<dbReference type="SUPFAM" id="SSF111369">
    <property type="entry name" value="HlyD-like secretion proteins"/>
    <property type="match status" value="1"/>
</dbReference>
<evidence type="ECO:0000256" key="1">
    <source>
        <dbReference type="ARBA" id="ARBA00004196"/>
    </source>
</evidence>
<comment type="subcellular location">
    <subcellularLocation>
        <location evidence="1">Cell envelope</location>
    </subcellularLocation>
</comment>
<gene>
    <name evidence="8" type="ORF">CH338_04525</name>
</gene>
<dbReference type="Gene3D" id="1.10.287.470">
    <property type="entry name" value="Helix hairpin bin"/>
    <property type="match status" value="1"/>
</dbReference>
<dbReference type="InterPro" id="IPR006143">
    <property type="entry name" value="RND_pump_MFP"/>
</dbReference>
<dbReference type="Pfam" id="PF25954">
    <property type="entry name" value="Beta-barrel_RND_2"/>
    <property type="match status" value="1"/>
</dbReference>
<dbReference type="InterPro" id="IPR058792">
    <property type="entry name" value="Beta-barrel_RND_2"/>
</dbReference>
<evidence type="ECO:0000259" key="6">
    <source>
        <dbReference type="Pfam" id="PF25954"/>
    </source>
</evidence>
<evidence type="ECO:0000256" key="3">
    <source>
        <dbReference type="ARBA" id="ARBA00022448"/>
    </source>
</evidence>
<dbReference type="Gene3D" id="2.40.30.170">
    <property type="match status" value="1"/>
</dbReference>
<proteinExistence type="inferred from homology"/>